<dbReference type="GO" id="GO:0004842">
    <property type="term" value="F:ubiquitin-protein transferase activity"/>
    <property type="evidence" value="ECO:0007669"/>
    <property type="project" value="InterPro"/>
</dbReference>
<reference evidence="7" key="1">
    <citation type="submission" date="2021-05" db="EMBL/GenBank/DDBJ databases">
        <title>A free-living protist that lacks canonical eukaryotic 1 DNA replication and segregation systems.</title>
        <authorList>
            <person name="Salas-Leiva D.E."/>
            <person name="Tromer E.C."/>
            <person name="Curtis B.A."/>
            <person name="Jerlstrom-Hultqvist J."/>
            <person name="Kolisko M."/>
            <person name="Yi Z."/>
            <person name="Salas-Leiva J.S."/>
            <person name="Gallot-Lavallee L."/>
            <person name="Kops G.J.P.L."/>
            <person name="Archibald J.M."/>
            <person name="Simpson A.G.B."/>
            <person name="Roger A.J."/>
        </authorList>
    </citation>
    <scope>NUCLEOTIDE SEQUENCE</scope>
    <source>
        <strain evidence="7">BICM</strain>
    </source>
</reference>
<evidence type="ECO:0000313" key="8">
    <source>
        <dbReference type="Proteomes" id="UP000717585"/>
    </source>
</evidence>
<dbReference type="OrthoDB" id="654191at2759"/>
<dbReference type="SMART" id="SM00504">
    <property type="entry name" value="Ubox"/>
    <property type="match status" value="1"/>
</dbReference>
<evidence type="ECO:0000256" key="2">
    <source>
        <dbReference type="ARBA" id="ARBA00022723"/>
    </source>
</evidence>
<evidence type="ECO:0000259" key="6">
    <source>
        <dbReference type="PROSITE" id="PS50089"/>
    </source>
</evidence>
<name>A0A8J6E923_9EUKA</name>
<dbReference type="SUPFAM" id="SSF57850">
    <property type="entry name" value="RING/U-box"/>
    <property type="match status" value="1"/>
</dbReference>
<evidence type="ECO:0000256" key="3">
    <source>
        <dbReference type="ARBA" id="ARBA00022771"/>
    </source>
</evidence>
<dbReference type="PANTHER" id="PTHR24103">
    <property type="entry name" value="E3 UBIQUITIN-PROTEIN LIGASE TRIM"/>
    <property type="match status" value="1"/>
</dbReference>
<evidence type="ECO:0000256" key="5">
    <source>
        <dbReference type="PROSITE-ProRule" id="PRU00175"/>
    </source>
</evidence>
<keyword evidence="3 5" id="KW-0863">Zinc-finger</keyword>
<dbReference type="Gene3D" id="3.30.40.10">
    <property type="entry name" value="Zinc/RING finger domain, C3HC4 (zinc finger)"/>
    <property type="match status" value="1"/>
</dbReference>
<dbReference type="InterPro" id="IPR003613">
    <property type="entry name" value="Ubox_domain"/>
</dbReference>
<protein>
    <submittedName>
        <fullName evidence="7">Zinc finger protein RFP-like</fullName>
    </submittedName>
</protein>
<comment type="similarity">
    <text evidence="1">Belongs to the TRIM/RBCC family.</text>
</comment>
<dbReference type="GO" id="GO:0008270">
    <property type="term" value="F:zinc ion binding"/>
    <property type="evidence" value="ECO:0007669"/>
    <property type="project" value="UniProtKB-KW"/>
</dbReference>
<dbReference type="InterPro" id="IPR001841">
    <property type="entry name" value="Znf_RING"/>
</dbReference>
<dbReference type="AlphaFoldDB" id="A0A8J6E923"/>
<dbReference type="InterPro" id="IPR018957">
    <property type="entry name" value="Znf_C3HC4_RING-type"/>
</dbReference>
<comment type="caution">
    <text evidence="7">The sequence shown here is derived from an EMBL/GenBank/DDBJ whole genome shotgun (WGS) entry which is preliminary data.</text>
</comment>
<dbReference type="InterPro" id="IPR017907">
    <property type="entry name" value="Znf_RING_CS"/>
</dbReference>
<gene>
    <name evidence="7" type="ORF">J8273_5968</name>
</gene>
<dbReference type="InterPro" id="IPR050143">
    <property type="entry name" value="TRIM/RBCC"/>
</dbReference>
<keyword evidence="2" id="KW-0479">Metal-binding</keyword>
<dbReference type="InterPro" id="IPR013083">
    <property type="entry name" value="Znf_RING/FYVE/PHD"/>
</dbReference>
<dbReference type="Pfam" id="PF00097">
    <property type="entry name" value="zf-C3HC4"/>
    <property type="match status" value="1"/>
</dbReference>
<evidence type="ECO:0000256" key="4">
    <source>
        <dbReference type="ARBA" id="ARBA00022833"/>
    </source>
</evidence>
<organism evidence="7 8">
    <name type="scientific">Carpediemonas membranifera</name>
    <dbReference type="NCBI Taxonomy" id="201153"/>
    <lineage>
        <taxon>Eukaryota</taxon>
        <taxon>Metamonada</taxon>
        <taxon>Carpediemonas-like organisms</taxon>
        <taxon>Carpediemonas</taxon>
    </lineage>
</organism>
<keyword evidence="4" id="KW-0862">Zinc</keyword>
<keyword evidence="8" id="KW-1185">Reference proteome</keyword>
<sequence>MDSSEDFLSEHCTCPICFDTFQDPVLLECGHTFCRSCIRQVLESTMTVPTCPCCRHYIMRRSLIPNHAVAAILSTVPPTTDEPVAGDILLSYDSRNVDSVTAGLSDCTVELQVDPRHQGPGYYSNVAVGIKVSPRPRYERRAVVAVTLAVVHVDDAHTVQTTVEISLAAPHRRVAVLGPRHRFFMLSSGFMNRNRGIRITYSAEVRLPPTDPLEAALRATRYGHPIESSVLASLLSPMPRLARLADLCETFTSACVAQDGSVLAFRQALLTNDNIVDAAIDALNTDESTAATRILGPEYEAIKRSVQPEGRDTELNKTRVFEVCCSSLGTVDPTPPAPVSVPALRPCVEVVLPPQYFVETQPNTTIHDLEVEREIEEGRIRNILAQIETLSTDIAGLKKIIKAETGAVRELECSLSSEVQAMVN</sequence>
<dbReference type="Proteomes" id="UP000717585">
    <property type="component" value="Unassembled WGS sequence"/>
</dbReference>
<evidence type="ECO:0000313" key="7">
    <source>
        <dbReference type="EMBL" id="KAG9392710.1"/>
    </source>
</evidence>
<proteinExistence type="inferred from homology"/>
<dbReference type="PROSITE" id="PS00518">
    <property type="entry name" value="ZF_RING_1"/>
    <property type="match status" value="1"/>
</dbReference>
<dbReference type="GO" id="GO:0016567">
    <property type="term" value="P:protein ubiquitination"/>
    <property type="evidence" value="ECO:0007669"/>
    <property type="project" value="InterPro"/>
</dbReference>
<feature type="domain" description="RING-type" evidence="6">
    <location>
        <begin position="14"/>
        <end position="55"/>
    </location>
</feature>
<evidence type="ECO:0000256" key="1">
    <source>
        <dbReference type="ARBA" id="ARBA00008518"/>
    </source>
</evidence>
<accession>A0A8J6E923</accession>
<dbReference type="EMBL" id="JAHDYR010000034">
    <property type="protein sequence ID" value="KAG9392710.1"/>
    <property type="molecule type" value="Genomic_DNA"/>
</dbReference>
<dbReference type="PROSITE" id="PS50089">
    <property type="entry name" value="ZF_RING_2"/>
    <property type="match status" value="1"/>
</dbReference>
<dbReference type="SMART" id="SM00184">
    <property type="entry name" value="RING"/>
    <property type="match status" value="1"/>
</dbReference>